<dbReference type="HOGENOM" id="CLU_061288_22_1_1"/>
<dbReference type="InterPro" id="IPR011992">
    <property type="entry name" value="EF-hand-dom_pair"/>
</dbReference>
<dbReference type="AlphaFoldDB" id="F4PBM2"/>
<keyword evidence="1" id="KW-0677">Repeat</keyword>
<dbReference type="SUPFAM" id="SSF47473">
    <property type="entry name" value="EF-hand"/>
    <property type="match status" value="1"/>
</dbReference>
<dbReference type="InterPro" id="IPR018247">
    <property type="entry name" value="EF_Hand_1_Ca_BS"/>
</dbReference>
<dbReference type="InParanoid" id="F4PBM2"/>
<evidence type="ECO:0000313" key="4">
    <source>
        <dbReference type="EMBL" id="EGF77348.1"/>
    </source>
</evidence>
<evidence type="ECO:0000256" key="2">
    <source>
        <dbReference type="ARBA" id="ARBA00022837"/>
    </source>
</evidence>
<dbReference type="PROSITE" id="PS50222">
    <property type="entry name" value="EF_HAND_2"/>
    <property type="match status" value="2"/>
</dbReference>
<dbReference type="RefSeq" id="XP_006681865.1">
    <property type="nucleotide sequence ID" value="XM_006681802.1"/>
</dbReference>
<dbReference type="GO" id="GO:0030234">
    <property type="term" value="F:enzyme regulator activity"/>
    <property type="evidence" value="ECO:0000318"/>
    <property type="project" value="GO_Central"/>
</dbReference>
<evidence type="ECO:0000313" key="5">
    <source>
        <dbReference type="Proteomes" id="UP000007241"/>
    </source>
</evidence>
<feature type="domain" description="EF-hand" evidence="3">
    <location>
        <begin position="69"/>
        <end position="104"/>
    </location>
</feature>
<dbReference type="Proteomes" id="UP000007241">
    <property type="component" value="Unassembled WGS sequence"/>
</dbReference>
<dbReference type="InterPro" id="IPR002048">
    <property type="entry name" value="EF_hand_dom"/>
</dbReference>
<dbReference type="GO" id="GO:0051286">
    <property type="term" value="C:cell tip"/>
    <property type="evidence" value="ECO:0000318"/>
    <property type="project" value="GO_Central"/>
</dbReference>
<dbReference type="Gene3D" id="1.10.238.10">
    <property type="entry name" value="EF-hand"/>
    <property type="match status" value="2"/>
</dbReference>
<dbReference type="CDD" id="cd00051">
    <property type="entry name" value="EFh"/>
    <property type="match status" value="2"/>
</dbReference>
<dbReference type="STRING" id="684364.F4PBM2"/>
<dbReference type="OrthoDB" id="26525at2759"/>
<keyword evidence="5" id="KW-1185">Reference proteome</keyword>
<evidence type="ECO:0000259" key="3">
    <source>
        <dbReference type="PROSITE" id="PS50222"/>
    </source>
</evidence>
<feature type="non-terminal residue" evidence="4">
    <location>
        <position position="1"/>
    </location>
</feature>
<protein>
    <recommendedName>
        <fullName evidence="3">EF-hand domain-containing protein</fullName>
    </recommendedName>
</protein>
<accession>F4PBM2</accession>
<dbReference type="FunFam" id="1.10.238.10:FF:000527">
    <property type="entry name" value="Calmodulin-3"/>
    <property type="match status" value="1"/>
</dbReference>
<dbReference type="OMA" id="VCMILAK"/>
<dbReference type="PROSITE" id="PS00018">
    <property type="entry name" value="EF_HAND_1"/>
    <property type="match status" value="2"/>
</dbReference>
<dbReference type="PANTHER" id="PTHR23048:SF0">
    <property type="entry name" value="CALMODULIN LIKE 3"/>
    <property type="match status" value="1"/>
</dbReference>
<dbReference type="PANTHER" id="PTHR23048">
    <property type="entry name" value="MYOSIN LIGHT CHAIN 1, 3"/>
    <property type="match status" value="1"/>
</dbReference>
<dbReference type="GO" id="GO:0005823">
    <property type="term" value="C:central plaque of spindle pole body"/>
    <property type="evidence" value="ECO:0000318"/>
    <property type="project" value="GO_Central"/>
</dbReference>
<name>F4PBM2_BATDJ</name>
<dbReference type="EMBL" id="GL882892">
    <property type="protein sequence ID" value="EGF77348.1"/>
    <property type="molecule type" value="Genomic_DNA"/>
</dbReference>
<dbReference type="SMART" id="SM00054">
    <property type="entry name" value="EFh"/>
    <property type="match status" value="3"/>
</dbReference>
<organism evidence="4 5">
    <name type="scientific">Batrachochytrium dendrobatidis (strain JAM81 / FGSC 10211)</name>
    <name type="common">Frog chytrid fungus</name>
    <dbReference type="NCBI Taxonomy" id="684364"/>
    <lineage>
        <taxon>Eukaryota</taxon>
        <taxon>Fungi</taxon>
        <taxon>Fungi incertae sedis</taxon>
        <taxon>Chytridiomycota</taxon>
        <taxon>Chytridiomycota incertae sedis</taxon>
        <taxon>Chytridiomycetes</taxon>
        <taxon>Rhizophydiales</taxon>
        <taxon>Rhizophydiales incertae sedis</taxon>
        <taxon>Batrachochytrium</taxon>
    </lineage>
</organism>
<reference evidence="4 5" key="1">
    <citation type="submission" date="2009-12" db="EMBL/GenBank/DDBJ databases">
        <title>The draft genome of Batrachochytrium dendrobatidis.</title>
        <authorList>
            <consortium name="US DOE Joint Genome Institute (JGI-PGF)"/>
            <person name="Kuo A."/>
            <person name="Salamov A."/>
            <person name="Schmutz J."/>
            <person name="Lucas S."/>
            <person name="Pitluck S."/>
            <person name="Rosenblum E."/>
            <person name="Stajich J."/>
            <person name="Eisen M."/>
            <person name="Grigoriev I.V."/>
        </authorList>
    </citation>
    <scope>NUCLEOTIDE SEQUENCE [LARGE SCALE GENOMIC DNA]</scope>
    <source>
        <strain evidence="5">JAM81 / FGSC 10211</strain>
    </source>
</reference>
<keyword evidence="2" id="KW-0106">Calcium</keyword>
<dbReference type="GO" id="GO:0051300">
    <property type="term" value="P:spindle pole body organization"/>
    <property type="evidence" value="ECO:0000318"/>
    <property type="project" value="GO_Central"/>
</dbReference>
<dbReference type="GO" id="GO:0000226">
    <property type="term" value="P:microtubule cytoskeleton organization"/>
    <property type="evidence" value="ECO:0000318"/>
    <property type="project" value="GO_Central"/>
</dbReference>
<sequence>AFCIFDLDGSGTIDIEELGEVMKSLGLEVTEAELRGMMSRIKLGEVEEITVVEFVQLMASMRTQGGVVETGRDMIQAYGLMDVDNDGLISPHDLMHAFECVGEKISLEQAQDMIRVADHDLDGTCDFSDFERILTATFA</sequence>
<dbReference type="GO" id="GO:0005509">
    <property type="term" value="F:calcium ion binding"/>
    <property type="evidence" value="ECO:0000318"/>
    <property type="project" value="GO_Central"/>
</dbReference>
<dbReference type="InterPro" id="IPR050230">
    <property type="entry name" value="CALM/Myosin/TropC-like"/>
</dbReference>
<gene>
    <name evidence="4" type="ORF">BATDEDRAFT_14024</name>
</gene>
<evidence type="ECO:0000256" key="1">
    <source>
        <dbReference type="ARBA" id="ARBA00022737"/>
    </source>
</evidence>
<dbReference type="GeneID" id="18236877"/>
<dbReference type="GO" id="GO:0005737">
    <property type="term" value="C:cytoplasm"/>
    <property type="evidence" value="ECO:0000318"/>
    <property type="project" value="GO_Central"/>
</dbReference>
<feature type="domain" description="EF-hand" evidence="3">
    <location>
        <begin position="1"/>
        <end position="28"/>
    </location>
</feature>
<dbReference type="Pfam" id="PF13499">
    <property type="entry name" value="EF-hand_7"/>
    <property type="match status" value="2"/>
</dbReference>
<proteinExistence type="predicted"/>